<name>A0AAE0XKZ0_9PEZI</name>
<sequence>MRPPDKYHVVQNYPYSVLPAPPQPLPADTISAMALRQQDNRNFQGRIEPQEAFLNHHPPPHPGANMNGPHLGSNGHHHRHQNWQSSQHRQGFPNGGPSHMSGAVYTKTPTPDEDNWSFREDEGRGGDGTGLIDRILAKFGRHNSKSQNVAQPRGFGNPGENTEKKGGRLRRTGRALCRMLGFDRPSAKAKGKKKIQIVRSPRSTPPLHDLMMTGAKREGLDPDYMANDIGDRGFQGNSAPLRPFPPTPPLRYDPAYHQGSSRNPLPNNRFAPHPHEIIDRPWNRPMDHSHPPFRPKLTLSTVQESDDWAHDSRPSQNRNYSHSHNYNHNHSYNPNTNTFLNPATNPALAAAPYNNPNPSQHYAPSSTAPTACEHRSCGSRRSRKKREAVPGRFASSWGLSQRAGLAPGATATNNTGPSPHPIADAHAGGAVLPTIPERFSSRLPWMRSRSSWASAGAGSYSSGAPSLTDSRRTSWNPFNLPGPPRQPLFGDMDLLSLPPLLSSLKGGLDTPKLGTTRSSVLPVAATSTTRASDVAAAPGIEAPAADFGTIAAVDTRTTPIAVEATRITTAPAVAAAAAAAAAIQAVPSYPSVRSNSPVARIPTPPAAVSSSPSVASSSPPARCSTFGARSSPMKTEPSFSPESPVARESAHGSNSPAAGGSAVISGSPAARGSTFAGSPATGRSSASGPSGGTRGNTSAEYSKVSTSSSRSDLSSQGDSGVDGLHVHLRNGSGSGYTAEAPALSSVTTTATTLDSSAAAKGKEKEVMGRGMERKSSFVMVNPAGLSKGKGKESEGLGTARRSAWAPLDSLGAESKDGKEGFGGAARKNAYVPLDRHDADAVREAWWKKDRRRTG</sequence>
<feature type="compositionally biased region" description="Low complexity" evidence="1">
    <location>
        <begin position="702"/>
        <end position="719"/>
    </location>
</feature>
<feature type="compositionally biased region" description="Low complexity" evidence="1">
    <location>
        <begin position="742"/>
        <end position="759"/>
    </location>
</feature>
<evidence type="ECO:0000313" key="2">
    <source>
        <dbReference type="EMBL" id="KAK3695343.1"/>
    </source>
</evidence>
<dbReference type="Proteomes" id="UP001270362">
    <property type="component" value="Unassembled WGS sequence"/>
</dbReference>
<organism evidence="2 3">
    <name type="scientific">Podospora appendiculata</name>
    <dbReference type="NCBI Taxonomy" id="314037"/>
    <lineage>
        <taxon>Eukaryota</taxon>
        <taxon>Fungi</taxon>
        <taxon>Dikarya</taxon>
        <taxon>Ascomycota</taxon>
        <taxon>Pezizomycotina</taxon>
        <taxon>Sordariomycetes</taxon>
        <taxon>Sordariomycetidae</taxon>
        <taxon>Sordariales</taxon>
        <taxon>Podosporaceae</taxon>
        <taxon>Podospora</taxon>
    </lineage>
</organism>
<protein>
    <submittedName>
        <fullName evidence="2">Uncharacterized protein</fullName>
    </submittedName>
</protein>
<evidence type="ECO:0000313" key="3">
    <source>
        <dbReference type="Proteomes" id="UP001270362"/>
    </source>
</evidence>
<feature type="compositionally biased region" description="Polar residues" evidence="1">
    <location>
        <begin position="359"/>
        <end position="369"/>
    </location>
</feature>
<dbReference type="EMBL" id="JAULSO010000001">
    <property type="protein sequence ID" value="KAK3695343.1"/>
    <property type="molecule type" value="Genomic_DNA"/>
</dbReference>
<feature type="compositionally biased region" description="Low complexity" evidence="1">
    <location>
        <begin position="453"/>
        <end position="466"/>
    </location>
</feature>
<reference evidence="2" key="2">
    <citation type="submission" date="2023-06" db="EMBL/GenBank/DDBJ databases">
        <authorList>
            <consortium name="Lawrence Berkeley National Laboratory"/>
            <person name="Haridas S."/>
            <person name="Hensen N."/>
            <person name="Bonometti L."/>
            <person name="Westerberg I."/>
            <person name="Brannstrom I.O."/>
            <person name="Guillou S."/>
            <person name="Cros-Aarteil S."/>
            <person name="Calhoun S."/>
            <person name="Kuo A."/>
            <person name="Mondo S."/>
            <person name="Pangilinan J."/>
            <person name="Riley R."/>
            <person name="Labutti K."/>
            <person name="Andreopoulos B."/>
            <person name="Lipzen A."/>
            <person name="Chen C."/>
            <person name="Yanf M."/>
            <person name="Daum C."/>
            <person name="Ng V."/>
            <person name="Clum A."/>
            <person name="Steindorff A."/>
            <person name="Ohm R."/>
            <person name="Martin F."/>
            <person name="Silar P."/>
            <person name="Natvig D."/>
            <person name="Lalanne C."/>
            <person name="Gautier V."/>
            <person name="Ament-Velasquez S.L."/>
            <person name="Kruys A."/>
            <person name="Hutchinson M.I."/>
            <person name="Powell A.J."/>
            <person name="Barry K."/>
            <person name="Miller A.N."/>
            <person name="Grigoriev I.V."/>
            <person name="Debuchy R."/>
            <person name="Gladieux P."/>
            <person name="Thoren M.H."/>
            <person name="Johannesson H."/>
        </authorList>
    </citation>
    <scope>NUCLEOTIDE SEQUENCE</scope>
    <source>
        <strain evidence="2">CBS 314.62</strain>
    </source>
</reference>
<feature type="region of interest" description="Disordered" evidence="1">
    <location>
        <begin position="304"/>
        <end position="427"/>
    </location>
</feature>
<evidence type="ECO:0000256" key="1">
    <source>
        <dbReference type="SAM" id="MobiDB-lite"/>
    </source>
</evidence>
<feature type="region of interest" description="Disordered" evidence="1">
    <location>
        <begin position="603"/>
        <end position="833"/>
    </location>
</feature>
<feature type="compositionally biased region" description="Low complexity" evidence="1">
    <location>
        <begin position="319"/>
        <end position="333"/>
    </location>
</feature>
<proteinExistence type="predicted"/>
<keyword evidence="3" id="KW-1185">Reference proteome</keyword>
<feature type="compositionally biased region" description="Low complexity" evidence="1">
    <location>
        <begin position="341"/>
        <end position="358"/>
    </location>
</feature>
<feature type="compositionally biased region" description="Basic and acidic residues" evidence="1">
    <location>
        <begin position="760"/>
        <end position="775"/>
    </location>
</feature>
<feature type="compositionally biased region" description="Basic and acidic residues" evidence="1">
    <location>
        <begin position="116"/>
        <end position="125"/>
    </location>
</feature>
<feature type="compositionally biased region" description="Low complexity" evidence="1">
    <location>
        <begin position="606"/>
        <end position="621"/>
    </location>
</feature>
<feature type="compositionally biased region" description="Basic residues" evidence="1">
    <location>
        <begin position="377"/>
        <end position="386"/>
    </location>
</feature>
<reference evidence="2" key="1">
    <citation type="journal article" date="2023" name="Mol. Phylogenet. Evol.">
        <title>Genome-scale phylogeny and comparative genomics of the fungal order Sordariales.</title>
        <authorList>
            <person name="Hensen N."/>
            <person name="Bonometti L."/>
            <person name="Westerberg I."/>
            <person name="Brannstrom I.O."/>
            <person name="Guillou S."/>
            <person name="Cros-Aarteil S."/>
            <person name="Calhoun S."/>
            <person name="Haridas S."/>
            <person name="Kuo A."/>
            <person name="Mondo S."/>
            <person name="Pangilinan J."/>
            <person name="Riley R."/>
            <person name="LaButti K."/>
            <person name="Andreopoulos B."/>
            <person name="Lipzen A."/>
            <person name="Chen C."/>
            <person name="Yan M."/>
            <person name="Daum C."/>
            <person name="Ng V."/>
            <person name="Clum A."/>
            <person name="Steindorff A."/>
            <person name="Ohm R.A."/>
            <person name="Martin F."/>
            <person name="Silar P."/>
            <person name="Natvig D.O."/>
            <person name="Lalanne C."/>
            <person name="Gautier V."/>
            <person name="Ament-Velasquez S.L."/>
            <person name="Kruys A."/>
            <person name="Hutchinson M.I."/>
            <person name="Powell A.J."/>
            <person name="Barry K."/>
            <person name="Miller A.N."/>
            <person name="Grigoriev I.V."/>
            <person name="Debuchy R."/>
            <person name="Gladieux P."/>
            <person name="Hiltunen Thoren M."/>
            <person name="Johannesson H."/>
        </authorList>
    </citation>
    <scope>NUCLEOTIDE SEQUENCE</scope>
    <source>
        <strain evidence="2">CBS 314.62</strain>
    </source>
</reference>
<dbReference type="AlphaFoldDB" id="A0AAE0XKZ0"/>
<feature type="region of interest" description="Disordered" evidence="1">
    <location>
        <begin position="109"/>
        <end position="128"/>
    </location>
</feature>
<feature type="region of interest" description="Disordered" evidence="1">
    <location>
        <begin position="140"/>
        <end position="169"/>
    </location>
</feature>
<gene>
    <name evidence="2" type="ORF">B0T22DRAFT_508559</name>
</gene>
<accession>A0AAE0XKZ0</accession>
<feature type="region of interest" description="Disordered" evidence="1">
    <location>
        <begin position="73"/>
        <end position="103"/>
    </location>
</feature>
<feature type="region of interest" description="Disordered" evidence="1">
    <location>
        <begin position="453"/>
        <end position="483"/>
    </location>
</feature>
<comment type="caution">
    <text evidence="2">The sequence shown here is derived from an EMBL/GenBank/DDBJ whole genome shotgun (WGS) entry which is preliminary data.</text>
</comment>